<dbReference type="AlphaFoldDB" id="A0AAV4AY88"/>
<gene>
    <name evidence="1" type="ORF">PoB_003838700</name>
</gene>
<name>A0AAV4AY88_9GAST</name>
<keyword evidence="2" id="KW-1185">Reference proteome</keyword>
<sequence length="113" mass="12860">MKSIVPNLRCSSNVDEPGRETACKVLQFLPKLLRTKLHSHSHHSCYFRRLLPQQPETLRHRDITHWCLITSGLSLDAPFQQVGMEGLLFSVHVGAVIIARTIARTLKTLLLHE</sequence>
<dbReference type="EMBL" id="BLXT01004368">
    <property type="protein sequence ID" value="GFO11882.1"/>
    <property type="molecule type" value="Genomic_DNA"/>
</dbReference>
<proteinExistence type="predicted"/>
<dbReference type="Proteomes" id="UP000735302">
    <property type="component" value="Unassembled WGS sequence"/>
</dbReference>
<accession>A0AAV4AY88</accession>
<protein>
    <submittedName>
        <fullName evidence="1">Uncharacterized protein</fullName>
    </submittedName>
</protein>
<evidence type="ECO:0000313" key="1">
    <source>
        <dbReference type="EMBL" id="GFO11882.1"/>
    </source>
</evidence>
<organism evidence="1 2">
    <name type="scientific">Plakobranchus ocellatus</name>
    <dbReference type="NCBI Taxonomy" id="259542"/>
    <lineage>
        <taxon>Eukaryota</taxon>
        <taxon>Metazoa</taxon>
        <taxon>Spiralia</taxon>
        <taxon>Lophotrochozoa</taxon>
        <taxon>Mollusca</taxon>
        <taxon>Gastropoda</taxon>
        <taxon>Heterobranchia</taxon>
        <taxon>Euthyneura</taxon>
        <taxon>Panpulmonata</taxon>
        <taxon>Sacoglossa</taxon>
        <taxon>Placobranchoidea</taxon>
        <taxon>Plakobranchidae</taxon>
        <taxon>Plakobranchus</taxon>
    </lineage>
</organism>
<reference evidence="1 2" key="1">
    <citation type="journal article" date="2021" name="Elife">
        <title>Chloroplast acquisition without the gene transfer in kleptoplastic sea slugs, Plakobranchus ocellatus.</title>
        <authorList>
            <person name="Maeda T."/>
            <person name="Takahashi S."/>
            <person name="Yoshida T."/>
            <person name="Shimamura S."/>
            <person name="Takaki Y."/>
            <person name="Nagai Y."/>
            <person name="Toyoda A."/>
            <person name="Suzuki Y."/>
            <person name="Arimoto A."/>
            <person name="Ishii H."/>
            <person name="Satoh N."/>
            <person name="Nishiyama T."/>
            <person name="Hasebe M."/>
            <person name="Maruyama T."/>
            <person name="Minagawa J."/>
            <person name="Obokata J."/>
            <person name="Shigenobu S."/>
        </authorList>
    </citation>
    <scope>NUCLEOTIDE SEQUENCE [LARGE SCALE GENOMIC DNA]</scope>
</reference>
<comment type="caution">
    <text evidence="1">The sequence shown here is derived from an EMBL/GenBank/DDBJ whole genome shotgun (WGS) entry which is preliminary data.</text>
</comment>
<evidence type="ECO:0000313" key="2">
    <source>
        <dbReference type="Proteomes" id="UP000735302"/>
    </source>
</evidence>